<organism evidence="5 6">
    <name type="scientific">Candidatus Taylorbacteria bacterium RIFCSPLOWO2_01_FULL_48_100</name>
    <dbReference type="NCBI Taxonomy" id="1802322"/>
    <lineage>
        <taxon>Bacteria</taxon>
        <taxon>Candidatus Tayloriibacteriota</taxon>
    </lineage>
</organism>
<comment type="caution">
    <text evidence="5">The sequence shown here is derived from an EMBL/GenBank/DDBJ whole genome shotgun (WGS) entry which is preliminary data.</text>
</comment>
<dbReference type="Pfam" id="PF01553">
    <property type="entry name" value="Acyltransferase"/>
    <property type="match status" value="1"/>
</dbReference>
<reference evidence="5 6" key="1">
    <citation type="journal article" date="2016" name="Nat. Commun.">
        <title>Thousands of microbial genomes shed light on interconnected biogeochemical processes in an aquifer system.</title>
        <authorList>
            <person name="Anantharaman K."/>
            <person name="Brown C.T."/>
            <person name="Hug L.A."/>
            <person name="Sharon I."/>
            <person name="Castelle C.J."/>
            <person name="Probst A.J."/>
            <person name="Thomas B.C."/>
            <person name="Singh A."/>
            <person name="Wilkins M.J."/>
            <person name="Karaoz U."/>
            <person name="Brodie E.L."/>
            <person name="Williams K.H."/>
            <person name="Hubbard S.S."/>
            <person name="Banfield J.F."/>
        </authorList>
    </citation>
    <scope>NUCLEOTIDE SEQUENCE [LARGE SCALE GENOMIC DNA]</scope>
</reference>
<dbReference type="PANTHER" id="PTHR10434">
    <property type="entry name" value="1-ACYL-SN-GLYCEROL-3-PHOSPHATE ACYLTRANSFERASE"/>
    <property type="match status" value="1"/>
</dbReference>
<sequence>MPYFYNINHYIKYKYRKSRHNPLVSIIYFFIRKILGPLVRLIWIKEVTGICHIPKYGPAIVAFNHESYFDFLCFIAVCPRNIHYLSAEKFFSNKILKMLMVATGQIRVDRKAKDKRIVHNLVHAHLDAYKLIGIFPEGTRAPDKEKMLLTFTGIAKYAIKTKSPVIPVGISGTFDVMSRHDKKPRFKKIVSIHIGEPVDLTIYLQHKMNKKAYRVITDKIMRKISVLSGKPYLY</sequence>
<feature type="domain" description="Phospholipid/glycerol acyltransferase" evidence="4">
    <location>
        <begin position="59"/>
        <end position="173"/>
    </location>
</feature>
<proteinExistence type="predicted"/>
<dbReference type="PANTHER" id="PTHR10434:SF11">
    <property type="entry name" value="1-ACYL-SN-GLYCEROL-3-PHOSPHATE ACYLTRANSFERASE"/>
    <property type="match status" value="1"/>
</dbReference>
<evidence type="ECO:0000259" key="4">
    <source>
        <dbReference type="SMART" id="SM00563"/>
    </source>
</evidence>
<keyword evidence="3" id="KW-0812">Transmembrane</keyword>
<keyword evidence="3" id="KW-0472">Membrane</keyword>
<dbReference type="GO" id="GO:0003841">
    <property type="term" value="F:1-acylglycerol-3-phosphate O-acyltransferase activity"/>
    <property type="evidence" value="ECO:0007669"/>
    <property type="project" value="TreeGrafter"/>
</dbReference>
<feature type="transmembrane region" description="Helical" evidence="3">
    <location>
        <begin position="21"/>
        <end position="43"/>
    </location>
</feature>
<gene>
    <name evidence="5" type="ORF">A2938_03045</name>
</gene>
<keyword evidence="3" id="KW-1133">Transmembrane helix</keyword>
<evidence type="ECO:0000256" key="1">
    <source>
        <dbReference type="ARBA" id="ARBA00022679"/>
    </source>
</evidence>
<name>A0A1G2ND84_9BACT</name>
<dbReference type="AlphaFoldDB" id="A0A1G2ND84"/>
<dbReference type="EMBL" id="MHSA01000019">
    <property type="protein sequence ID" value="OHA34026.1"/>
    <property type="molecule type" value="Genomic_DNA"/>
</dbReference>
<evidence type="ECO:0000256" key="3">
    <source>
        <dbReference type="SAM" id="Phobius"/>
    </source>
</evidence>
<evidence type="ECO:0000256" key="2">
    <source>
        <dbReference type="ARBA" id="ARBA00023315"/>
    </source>
</evidence>
<protein>
    <recommendedName>
        <fullName evidence="4">Phospholipid/glycerol acyltransferase domain-containing protein</fullName>
    </recommendedName>
</protein>
<dbReference type="SMART" id="SM00563">
    <property type="entry name" value="PlsC"/>
    <property type="match status" value="1"/>
</dbReference>
<keyword evidence="1" id="KW-0808">Transferase</keyword>
<dbReference type="CDD" id="cd07989">
    <property type="entry name" value="LPLAT_AGPAT-like"/>
    <property type="match status" value="1"/>
</dbReference>
<dbReference type="InterPro" id="IPR002123">
    <property type="entry name" value="Plipid/glycerol_acylTrfase"/>
</dbReference>
<accession>A0A1G2ND84</accession>
<evidence type="ECO:0000313" key="6">
    <source>
        <dbReference type="Proteomes" id="UP000177797"/>
    </source>
</evidence>
<dbReference type="GO" id="GO:0006654">
    <property type="term" value="P:phosphatidic acid biosynthetic process"/>
    <property type="evidence" value="ECO:0007669"/>
    <property type="project" value="TreeGrafter"/>
</dbReference>
<dbReference type="SUPFAM" id="SSF69593">
    <property type="entry name" value="Glycerol-3-phosphate (1)-acyltransferase"/>
    <property type="match status" value="1"/>
</dbReference>
<keyword evidence="2" id="KW-0012">Acyltransferase</keyword>
<dbReference type="Proteomes" id="UP000177797">
    <property type="component" value="Unassembled WGS sequence"/>
</dbReference>
<evidence type="ECO:0000313" key="5">
    <source>
        <dbReference type="EMBL" id="OHA34026.1"/>
    </source>
</evidence>